<dbReference type="RefSeq" id="WP_074732625.1">
    <property type="nucleotide sequence ID" value="NZ_FNYK01000061.1"/>
</dbReference>
<reference evidence="3" key="1">
    <citation type="submission" date="2016-10" db="EMBL/GenBank/DDBJ databases">
        <authorList>
            <person name="Varghese N."/>
        </authorList>
    </citation>
    <scope>NUCLEOTIDE SEQUENCE [LARGE SCALE GENOMIC DNA]</scope>
    <source>
        <strain evidence="3">DSM 20406</strain>
    </source>
</reference>
<sequence>MVDLSETYSNNYSIILEYVKGYKPTPVKPTIDPSITDLSYDPNSTVKTITQQQKNLSELEIQTICERYKNGASSYELAKEFGCHRRTISDTLKRNGVEVSHQATAKPELVKKIIELYAEMKTPKEVGAIVGIGGDTVRKVLKENGIYIRKSWEYPKK</sequence>
<dbReference type="OrthoDB" id="3035096at2"/>
<dbReference type="SUPFAM" id="SSF46689">
    <property type="entry name" value="Homeodomain-like"/>
    <property type="match status" value="1"/>
</dbReference>
<organism evidence="2 3">
    <name type="scientific">Sharpea azabuensis</name>
    <dbReference type="NCBI Taxonomy" id="322505"/>
    <lineage>
        <taxon>Bacteria</taxon>
        <taxon>Bacillati</taxon>
        <taxon>Bacillota</taxon>
        <taxon>Erysipelotrichia</taxon>
        <taxon>Erysipelotrichales</taxon>
        <taxon>Coprobacillaceae</taxon>
        <taxon>Sharpea</taxon>
    </lineage>
</organism>
<dbReference type="Gene3D" id="1.10.10.60">
    <property type="entry name" value="Homeodomain-like"/>
    <property type="match status" value="1"/>
</dbReference>
<protein>
    <recommendedName>
        <fullName evidence="1">Transposase IS30-like HTH domain-containing protein</fullName>
    </recommendedName>
</protein>
<accession>A0A1H6WMA2</accession>
<evidence type="ECO:0000313" key="3">
    <source>
        <dbReference type="Proteomes" id="UP000183028"/>
    </source>
</evidence>
<evidence type="ECO:0000259" key="1">
    <source>
        <dbReference type="Pfam" id="PF13936"/>
    </source>
</evidence>
<keyword evidence="3" id="KW-1185">Reference proteome</keyword>
<dbReference type="Pfam" id="PF13936">
    <property type="entry name" value="HTH_38"/>
    <property type="match status" value="1"/>
</dbReference>
<dbReference type="InterPro" id="IPR009057">
    <property type="entry name" value="Homeodomain-like_sf"/>
</dbReference>
<name>A0A1H6WMA2_9FIRM</name>
<dbReference type="Proteomes" id="UP000183028">
    <property type="component" value="Unassembled WGS sequence"/>
</dbReference>
<feature type="domain" description="Transposase IS30-like HTH" evidence="1">
    <location>
        <begin position="54"/>
        <end position="95"/>
    </location>
</feature>
<gene>
    <name evidence="2" type="ORF">SAMN04487834_106111</name>
</gene>
<dbReference type="EMBL" id="FNYK01000061">
    <property type="protein sequence ID" value="SEJ13602.1"/>
    <property type="molecule type" value="Genomic_DNA"/>
</dbReference>
<dbReference type="AlphaFoldDB" id="A0A1H6WMA2"/>
<dbReference type="InterPro" id="IPR025246">
    <property type="entry name" value="IS30-like_HTH"/>
</dbReference>
<proteinExistence type="predicted"/>
<evidence type="ECO:0000313" key="2">
    <source>
        <dbReference type="EMBL" id="SEJ13602.1"/>
    </source>
</evidence>